<dbReference type="Proteomes" id="UP001155901">
    <property type="component" value="Unassembled WGS sequence"/>
</dbReference>
<dbReference type="AlphaFoldDB" id="A0AA41L241"/>
<evidence type="ECO:0000313" key="2">
    <source>
        <dbReference type="EMBL" id="MBV6325781.1"/>
    </source>
</evidence>
<feature type="transmembrane region" description="Helical" evidence="1">
    <location>
        <begin position="40"/>
        <end position="59"/>
    </location>
</feature>
<proteinExistence type="predicted"/>
<comment type="caution">
    <text evidence="2">The sequence shown here is derived from an EMBL/GenBank/DDBJ whole genome shotgun (WGS) entry which is preliminary data.</text>
</comment>
<sequence length="79" mass="8879">ALDRVRGAHHRFDGAGVVLQALHGQQAVLMLIGLTPQTPYWLLALVFFCFASLLARFIWLQVYKHSDYVAQAEALLRSV</sequence>
<evidence type="ECO:0000313" key="3">
    <source>
        <dbReference type="Proteomes" id="UP001155901"/>
    </source>
</evidence>
<protein>
    <submittedName>
        <fullName evidence="2">Uncharacterized protein</fullName>
    </submittedName>
</protein>
<name>A0AA41L241_9BURK</name>
<dbReference type="RefSeq" id="WP_217946716.1">
    <property type="nucleotide sequence ID" value="NZ_JAHTGR010000125.1"/>
</dbReference>
<evidence type="ECO:0000256" key="1">
    <source>
        <dbReference type="SAM" id="Phobius"/>
    </source>
</evidence>
<organism evidence="2 3">
    <name type="scientific">Duganella violaceipulchra</name>
    <dbReference type="NCBI Taxonomy" id="2849652"/>
    <lineage>
        <taxon>Bacteria</taxon>
        <taxon>Pseudomonadati</taxon>
        <taxon>Pseudomonadota</taxon>
        <taxon>Betaproteobacteria</taxon>
        <taxon>Burkholderiales</taxon>
        <taxon>Oxalobacteraceae</taxon>
        <taxon>Telluria group</taxon>
        <taxon>Duganella</taxon>
    </lineage>
</organism>
<gene>
    <name evidence="2" type="ORF">KVP70_33275</name>
</gene>
<keyword evidence="1" id="KW-0812">Transmembrane</keyword>
<accession>A0AA41L241</accession>
<keyword evidence="1" id="KW-0472">Membrane</keyword>
<reference evidence="2" key="1">
    <citation type="submission" date="2021-07" db="EMBL/GenBank/DDBJ databases">
        <title>Characterization of violacein-producing bacteria and related species.</title>
        <authorList>
            <person name="Wilson H.S."/>
            <person name="De Leon M.E."/>
        </authorList>
    </citation>
    <scope>NUCLEOTIDE SEQUENCE</scope>
    <source>
        <strain evidence="2">HSC-15S17</strain>
    </source>
</reference>
<feature type="non-terminal residue" evidence="2">
    <location>
        <position position="1"/>
    </location>
</feature>
<dbReference type="EMBL" id="JAHTGR010000125">
    <property type="protein sequence ID" value="MBV6325781.1"/>
    <property type="molecule type" value="Genomic_DNA"/>
</dbReference>
<keyword evidence="1" id="KW-1133">Transmembrane helix</keyword>